<evidence type="ECO:0000256" key="1">
    <source>
        <dbReference type="ARBA" id="ARBA00004651"/>
    </source>
</evidence>
<dbReference type="GO" id="GO:0009401">
    <property type="term" value="P:phosphoenolpyruvate-dependent sugar phosphotransferase system"/>
    <property type="evidence" value="ECO:0007669"/>
    <property type="project" value="InterPro"/>
</dbReference>
<feature type="transmembrane region" description="Helical" evidence="8">
    <location>
        <begin position="92"/>
        <end position="113"/>
    </location>
</feature>
<feature type="transmembrane region" description="Helical" evidence="8">
    <location>
        <begin position="167"/>
        <end position="192"/>
    </location>
</feature>
<evidence type="ECO:0000256" key="3">
    <source>
        <dbReference type="ARBA" id="ARBA00022475"/>
    </source>
</evidence>
<evidence type="ECO:0000313" key="11">
    <source>
        <dbReference type="Proteomes" id="UP000017081"/>
    </source>
</evidence>
<reference evidence="10 11" key="1">
    <citation type="submission" date="2013-08" db="EMBL/GenBank/DDBJ databases">
        <authorList>
            <person name="Weinstock G."/>
            <person name="Sodergren E."/>
            <person name="Wylie T."/>
            <person name="Fulton L."/>
            <person name="Fulton R."/>
            <person name="Fronick C."/>
            <person name="O'Laughlin M."/>
            <person name="Godfrey J."/>
            <person name="Miner T."/>
            <person name="Herter B."/>
            <person name="Appelbaum E."/>
            <person name="Cordes M."/>
            <person name="Lek S."/>
            <person name="Wollam A."/>
            <person name="Pepin K.H."/>
            <person name="Palsikar V.B."/>
            <person name="Mitreva M."/>
            <person name="Wilson R.K."/>
        </authorList>
    </citation>
    <scope>NUCLEOTIDE SEQUENCE [LARGE SCALE GENOMIC DNA]</scope>
    <source>
        <strain evidence="10 11">ATCC BAA-474</strain>
    </source>
</reference>
<dbReference type="GO" id="GO:0008982">
    <property type="term" value="F:protein-N(PI)-phosphohistidine-sugar phosphotransferase activity"/>
    <property type="evidence" value="ECO:0007669"/>
    <property type="project" value="InterPro"/>
</dbReference>
<comment type="caution">
    <text evidence="10">The sequence shown here is derived from an EMBL/GenBank/DDBJ whole genome shotgun (WGS) entry which is preliminary data.</text>
</comment>
<evidence type="ECO:0000256" key="7">
    <source>
        <dbReference type="ARBA" id="ARBA00023136"/>
    </source>
</evidence>
<keyword evidence="4" id="KW-0762">Sugar transport</keyword>
<protein>
    <recommendedName>
        <fullName evidence="9">Phosphotransferase system EIIC domain-containing protein</fullName>
    </recommendedName>
</protein>
<evidence type="ECO:0000256" key="6">
    <source>
        <dbReference type="ARBA" id="ARBA00022989"/>
    </source>
</evidence>
<feature type="transmembrane region" description="Helical" evidence="8">
    <location>
        <begin position="199"/>
        <end position="220"/>
    </location>
</feature>
<dbReference type="InterPro" id="IPR003352">
    <property type="entry name" value="PTS_EIIC"/>
</dbReference>
<evidence type="ECO:0000256" key="5">
    <source>
        <dbReference type="ARBA" id="ARBA00022692"/>
    </source>
</evidence>
<evidence type="ECO:0000259" key="9">
    <source>
        <dbReference type="Pfam" id="PF13303"/>
    </source>
</evidence>
<keyword evidence="3" id="KW-1003">Cell membrane</keyword>
<dbReference type="STRING" id="1319815.HMPREF0202_01312"/>
<keyword evidence="5 8" id="KW-0812">Transmembrane</keyword>
<gene>
    <name evidence="10" type="ORF">HMPREF0202_01312</name>
</gene>
<dbReference type="RefSeq" id="WP_023050850.1">
    <property type="nucleotide sequence ID" value="NZ_CP173065.2"/>
</dbReference>
<feature type="transmembrane region" description="Helical" evidence="8">
    <location>
        <begin position="125"/>
        <end position="147"/>
    </location>
</feature>
<name>U7VB88_9FUSO</name>
<dbReference type="Pfam" id="PF13303">
    <property type="entry name" value="PTS_EIIC_2"/>
    <property type="match status" value="1"/>
</dbReference>
<feature type="domain" description="Phosphotransferase system EIIC" evidence="9">
    <location>
        <begin position="22"/>
        <end position="340"/>
    </location>
</feature>
<dbReference type="AlphaFoldDB" id="U7VB88"/>
<feature type="transmembrane region" description="Helical" evidence="8">
    <location>
        <begin position="247"/>
        <end position="267"/>
    </location>
</feature>
<keyword evidence="7 8" id="KW-0472">Membrane</keyword>
<evidence type="ECO:0000256" key="8">
    <source>
        <dbReference type="SAM" id="Phobius"/>
    </source>
</evidence>
<keyword evidence="11" id="KW-1185">Reference proteome</keyword>
<feature type="transmembrane region" description="Helical" evidence="8">
    <location>
        <begin position="20"/>
        <end position="41"/>
    </location>
</feature>
<dbReference type="EMBL" id="AXZF01000047">
    <property type="protein sequence ID" value="ERT68780.1"/>
    <property type="molecule type" value="Genomic_DNA"/>
</dbReference>
<feature type="transmembrane region" description="Helical" evidence="8">
    <location>
        <begin position="274"/>
        <end position="293"/>
    </location>
</feature>
<keyword evidence="6 8" id="KW-1133">Transmembrane helix</keyword>
<evidence type="ECO:0000256" key="4">
    <source>
        <dbReference type="ARBA" id="ARBA00022597"/>
    </source>
</evidence>
<proteinExistence type="predicted"/>
<dbReference type="GO" id="GO:0005886">
    <property type="term" value="C:plasma membrane"/>
    <property type="evidence" value="ECO:0007669"/>
    <property type="project" value="UniProtKB-SubCell"/>
</dbReference>
<sequence>MKIREFLKRKDVELSGKKYFVDALGAMALGMFSTLITGSILNMLGQQLSIKFLTDTIWPIARDITGAGIGVAIAYSLKAPPLVLFSSTFTGMVGYSLGGPVGAYIASLIGAEFGKLISKETKLDIVLTPAITILVGGLVGVSVGPILGKLMTAIGFLVMESTELHPFFMGILISVFMGMALTLPISSAAIAMMLKLEGLAAGAATLGCCTQMVGFAVTSFRENGWGGLVAQGLGTSMLQFSNIVKNWRVWIPQILASIILSPLVTIVFKMENSFAGAGMGTSGLVGILESYITMDKIGRGGVKTIFLIITLYILLPGVVTYLISIFLRKREFIKDGDMKIEN</sequence>
<dbReference type="Proteomes" id="UP000017081">
    <property type="component" value="Unassembled WGS sequence"/>
</dbReference>
<dbReference type="eggNOG" id="COG3641">
    <property type="taxonomic scope" value="Bacteria"/>
</dbReference>
<evidence type="ECO:0000256" key="2">
    <source>
        <dbReference type="ARBA" id="ARBA00022448"/>
    </source>
</evidence>
<dbReference type="HOGENOM" id="CLU_063648_0_0_0"/>
<feature type="transmembrane region" description="Helical" evidence="8">
    <location>
        <begin position="305"/>
        <end position="327"/>
    </location>
</feature>
<comment type="subcellular location">
    <subcellularLocation>
        <location evidence="1">Cell membrane</location>
        <topology evidence="1">Multi-pass membrane protein</topology>
    </subcellularLocation>
</comment>
<evidence type="ECO:0000313" key="10">
    <source>
        <dbReference type="EMBL" id="ERT68780.1"/>
    </source>
</evidence>
<dbReference type="PATRIC" id="fig|1319815.3.peg.1264"/>
<organism evidence="10 11">
    <name type="scientific">Cetobacterium somerae ATCC BAA-474</name>
    <dbReference type="NCBI Taxonomy" id="1319815"/>
    <lineage>
        <taxon>Bacteria</taxon>
        <taxon>Fusobacteriati</taxon>
        <taxon>Fusobacteriota</taxon>
        <taxon>Fusobacteriia</taxon>
        <taxon>Fusobacteriales</taxon>
        <taxon>Fusobacteriaceae</taxon>
        <taxon>Cetobacterium</taxon>
    </lineage>
</organism>
<accession>U7VB88</accession>
<keyword evidence="2" id="KW-0813">Transport</keyword>